<dbReference type="NCBIfam" id="NF009466">
    <property type="entry name" value="PRK12826.1-2"/>
    <property type="match status" value="1"/>
</dbReference>
<dbReference type="PRINTS" id="PR00080">
    <property type="entry name" value="SDRFAMILY"/>
</dbReference>
<evidence type="ECO:0000256" key="3">
    <source>
        <dbReference type="SAM" id="MobiDB-lite"/>
    </source>
</evidence>
<proteinExistence type="inferred from homology"/>
<name>A0A386US11_9RHOB</name>
<feature type="region of interest" description="Disordered" evidence="3">
    <location>
        <begin position="1"/>
        <end position="34"/>
    </location>
</feature>
<dbReference type="PROSITE" id="PS00061">
    <property type="entry name" value="ADH_SHORT"/>
    <property type="match status" value="1"/>
</dbReference>
<accession>A0A386US11</accession>
<dbReference type="Proteomes" id="UP000272010">
    <property type="component" value="Plasmid pYEE2"/>
</dbReference>
<dbReference type="PRINTS" id="PR00081">
    <property type="entry name" value="GDHRDH"/>
</dbReference>
<dbReference type="EC" id="1.1.1.100" evidence="4"/>
<organism evidence="4 5">
    <name type="scientific">Paracoccus yeei</name>
    <dbReference type="NCBI Taxonomy" id="147645"/>
    <lineage>
        <taxon>Bacteria</taxon>
        <taxon>Pseudomonadati</taxon>
        <taxon>Pseudomonadota</taxon>
        <taxon>Alphaproteobacteria</taxon>
        <taxon>Rhodobacterales</taxon>
        <taxon>Paracoccaceae</taxon>
        <taxon>Paracoccus</taxon>
    </lineage>
</organism>
<dbReference type="EMBL" id="CP031080">
    <property type="protein sequence ID" value="AYF03514.1"/>
    <property type="molecule type" value="Genomic_DNA"/>
</dbReference>
<dbReference type="NCBIfam" id="NF005559">
    <property type="entry name" value="PRK07231.1"/>
    <property type="match status" value="1"/>
</dbReference>
<dbReference type="InterPro" id="IPR002347">
    <property type="entry name" value="SDR_fam"/>
</dbReference>
<evidence type="ECO:0000256" key="1">
    <source>
        <dbReference type="ARBA" id="ARBA00006484"/>
    </source>
</evidence>
<dbReference type="Gene3D" id="3.40.50.720">
    <property type="entry name" value="NAD(P)-binding Rossmann-like Domain"/>
    <property type="match status" value="1"/>
</dbReference>
<dbReference type="InterPro" id="IPR036291">
    <property type="entry name" value="NAD(P)-bd_dom_sf"/>
</dbReference>
<keyword evidence="2 4" id="KW-0560">Oxidoreductase</keyword>
<reference evidence="5" key="1">
    <citation type="submission" date="2018-07" db="EMBL/GenBank/DDBJ databases">
        <title>Genome Structure of the Opportunistic Pathogen Paracoccus yeei (Alphaproteobacteria) and Identification of Putative Virulence Factors.</title>
        <authorList>
            <person name="Lasek R."/>
            <person name="Szuplewska M."/>
            <person name="Mitura M."/>
            <person name="Decewicz P."/>
            <person name="Chmielowska C."/>
            <person name="Pawlot A."/>
            <person name="Sentkowska D."/>
            <person name="Czarnecki J."/>
            <person name="Bartosik D."/>
        </authorList>
    </citation>
    <scope>NUCLEOTIDE SEQUENCE [LARGE SCALE GENOMIC DNA]</scope>
    <source>
        <strain evidence="5">CCUG 32053</strain>
        <plasmid evidence="5">pyee2</plasmid>
    </source>
</reference>
<dbReference type="Pfam" id="PF13561">
    <property type="entry name" value="adh_short_C2"/>
    <property type="match status" value="1"/>
</dbReference>
<evidence type="ECO:0000313" key="5">
    <source>
        <dbReference type="Proteomes" id="UP000272010"/>
    </source>
</evidence>
<gene>
    <name evidence="4" type="ORF">PY32053_03975</name>
</gene>
<dbReference type="InterPro" id="IPR020904">
    <property type="entry name" value="Sc_DH/Rdtase_CS"/>
</dbReference>
<comment type="similarity">
    <text evidence="1">Belongs to the short-chain dehydrogenases/reductases (SDR) family.</text>
</comment>
<protein>
    <submittedName>
        <fullName evidence="4">SDR family NAD(P)-dependent oxidoreductase</fullName>
        <ecNumber evidence="4">1.1.1.100</ecNumber>
    </submittedName>
</protein>
<geneLocation type="plasmid" evidence="5">
    <name>pyee2</name>
</geneLocation>
<dbReference type="AlphaFoldDB" id="A0A386US11"/>
<keyword evidence="4" id="KW-0614">Plasmid</keyword>
<dbReference type="GO" id="GO:0004316">
    <property type="term" value="F:3-oxoacyl-[acyl-carrier-protein] reductase (NADPH) activity"/>
    <property type="evidence" value="ECO:0007669"/>
    <property type="project" value="UniProtKB-EC"/>
</dbReference>
<dbReference type="PANTHER" id="PTHR24321">
    <property type="entry name" value="DEHYDROGENASES, SHORT CHAIN"/>
    <property type="match status" value="1"/>
</dbReference>
<dbReference type="FunFam" id="3.40.50.720:FF:000084">
    <property type="entry name" value="Short-chain dehydrogenase reductase"/>
    <property type="match status" value="1"/>
</dbReference>
<sequence>MTQGRRPGPELGRRHAVPHGRGSAPANQKGHATDIRFDGKTALVTGAGSGIGEAIALDLARAGAKVIVADLNADAAQRVTDRIGGEGGQALAAGGDVSDPQAVSRLVDLARDNGGLHLLVNNAGIGGASAPTGEYPLEAWDKVIGVNLNAVFYGMRFGIPAMLDAGGGAIVNMASILGSVGFAGSPAYVAAKHAVVGLTKSAAMEYGDKGIRVNSVGPGFIDTPLLSHMDQDQRSWLIGKHPIGRLGRSEEISGLVLFLLSDHASFITGSYHLVDGGYTAP</sequence>
<evidence type="ECO:0000256" key="2">
    <source>
        <dbReference type="ARBA" id="ARBA00023002"/>
    </source>
</evidence>
<dbReference type="SUPFAM" id="SSF51735">
    <property type="entry name" value="NAD(P)-binding Rossmann-fold domains"/>
    <property type="match status" value="1"/>
</dbReference>
<dbReference type="PANTHER" id="PTHR24321:SF8">
    <property type="entry name" value="ESTRADIOL 17-BETA-DEHYDROGENASE 8-RELATED"/>
    <property type="match status" value="1"/>
</dbReference>
<evidence type="ECO:0000313" key="4">
    <source>
        <dbReference type="EMBL" id="AYF03514.1"/>
    </source>
</evidence>